<protein>
    <recommendedName>
        <fullName evidence="3">Retrotransposon Copia-like N-terminal domain-containing protein</fullName>
    </recommendedName>
</protein>
<proteinExistence type="predicted"/>
<evidence type="ECO:0008006" key="3">
    <source>
        <dbReference type="Google" id="ProtNLM"/>
    </source>
</evidence>
<name>A0ABD0ZVY5_CARAN</name>
<accession>A0ABD0ZVY5</accession>
<organism evidence="1 2">
    <name type="scientific">Cardamine amara subsp. amara</name>
    <dbReference type="NCBI Taxonomy" id="228776"/>
    <lineage>
        <taxon>Eukaryota</taxon>
        <taxon>Viridiplantae</taxon>
        <taxon>Streptophyta</taxon>
        <taxon>Embryophyta</taxon>
        <taxon>Tracheophyta</taxon>
        <taxon>Spermatophyta</taxon>
        <taxon>Magnoliopsida</taxon>
        <taxon>eudicotyledons</taxon>
        <taxon>Gunneridae</taxon>
        <taxon>Pentapetalae</taxon>
        <taxon>rosids</taxon>
        <taxon>malvids</taxon>
        <taxon>Brassicales</taxon>
        <taxon>Brassicaceae</taxon>
        <taxon>Cardamineae</taxon>
        <taxon>Cardamine</taxon>
    </lineage>
</organism>
<dbReference type="PANTHER" id="PTHR47481:SF41">
    <property type="entry name" value="COPIA-LIKE POLYPROTEIN_RETROTRANSPOSON"/>
    <property type="match status" value="1"/>
</dbReference>
<evidence type="ECO:0000313" key="2">
    <source>
        <dbReference type="Proteomes" id="UP001558713"/>
    </source>
</evidence>
<dbReference type="PANTHER" id="PTHR47481">
    <property type="match status" value="1"/>
</dbReference>
<reference evidence="1 2" key="1">
    <citation type="submission" date="2024-04" db="EMBL/GenBank/DDBJ databases">
        <title>Genome assembly C_amara_ONT_v2.</title>
        <authorList>
            <person name="Yant L."/>
            <person name="Moore C."/>
            <person name="Slenker M."/>
        </authorList>
    </citation>
    <scope>NUCLEOTIDE SEQUENCE [LARGE SCALE GENOMIC DNA]</scope>
    <source>
        <tissue evidence="1">Leaf</tissue>
    </source>
</reference>
<dbReference type="Proteomes" id="UP001558713">
    <property type="component" value="Unassembled WGS sequence"/>
</dbReference>
<dbReference type="AlphaFoldDB" id="A0ABD0ZVY5"/>
<dbReference type="EMBL" id="JBANAX010000658">
    <property type="protein sequence ID" value="KAL1198778.1"/>
    <property type="molecule type" value="Genomic_DNA"/>
</dbReference>
<comment type="caution">
    <text evidence="1">The sequence shown here is derived from an EMBL/GenBank/DDBJ whole genome shotgun (WGS) entry which is preliminary data.</text>
</comment>
<keyword evidence="2" id="KW-1185">Reference proteome</keyword>
<gene>
    <name evidence="1" type="ORF">V5N11_036073</name>
</gene>
<evidence type="ECO:0000313" key="1">
    <source>
        <dbReference type="EMBL" id="KAL1198778.1"/>
    </source>
</evidence>
<sequence>MAAQPPPAVERAFGVTNIKSHIPIILDLNDHNYDAWRELCLIHCLTFDALGHVDGTLLPNGDNDNAWKKRNGLVKLWLYGILAPPLFCSSFKTGSSAHDILIRIENQFCNNKEARAIQLDNELSTTEIGDQLIQN</sequence>